<keyword evidence="3" id="KW-1185">Reference proteome</keyword>
<dbReference type="AlphaFoldDB" id="A0ABD1D860"/>
<evidence type="ECO:0000313" key="2">
    <source>
        <dbReference type="EMBL" id="KAL1395801.1"/>
    </source>
</evidence>
<feature type="region of interest" description="Disordered" evidence="1">
    <location>
        <begin position="35"/>
        <end position="56"/>
    </location>
</feature>
<dbReference type="Proteomes" id="UP001562425">
    <property type="component" value="Unassembled WGS sequence"/>
</dbReference>
<proteinExistence type="predicted"/>
<name>A0ABD1D860_CULPP</name>
<comment type="caution">
    <text evidence="2">The sequence shown here is derived from an EMBL/GenBank/DDBJ whole genome shotgun (WGS) entry which is preliminary data.</text>
</comment>
<protein>
    <submittedName>
        <fullName evidence="2">Uncharacterized protein</fullName>
    </submittedName>
</protein>
<sequence>MGEVLYQCRHSIAHRPVLPEHLTNLVPVTAVSATLSNPPKSAVSRPSSAGSLPSKSRKDFFEHKITLPAGGGSTTNIVRIDGR</sequence>
<accession>A0ABD1D860</accession>
<evidence type="ECO:0000313" key="3">
    <source>
        <dbReference type="Proteomes" id="UP001562425"/>
    </source>
</evidence>
<organism evidence="2 3">
    <name type="scientific">Culex pipiens pipiens</name>
    <name type="common">Northern house mosquito</name>
    <dbReference type="NCBI Taxonomy" id="38569"/>
    <lineage>
        <taxon>Eukaryota</taxon>
        <taxon>Metazoa</taxon>
        <taxon>Ecdysozoa</taxon>
        <taxon>Arthropoda</taxon>
        <taxon>Hexapoda</taxon>
        <taxon>Insecta</taxon>
        <taxon>Pterygota</taxon>
        <taxon>Neoptera</taxon>
        <taxon>Endopterygota</taxon>
        <taxon>Diptera</taxon>
        <taxon>Nematocera</taxon>
        <taxon>Culicoidea</taxon>
        <taxon>Culicidae</taxon>
        <taxon>Culicinae</taxon>
        <taxon>Culicini</taxon>
        <taxon>Culex</taxon>
        <taxon>Culex</taxon>
    </lineage>
</organism>
<reference evidence="2 3" key="1">
    <citation type="submission" date="2024-05" db="EMBL/GenBank/DDBJ databases">
        <title>Culex pipiens pipiens assembly and annotation.</title>
        <authorList>
            <person name="Alout H."/>
            <person name="Durand T."/>
        </authorList>
    </citation>
    <scope>NUCLEOTIDE SEQUENCE [LARGE SCALE GENOMIC DNA]</scope>
    <source>
        <strain evidence="2">HA-2024</strain>
        <tissue evidence="2">Whole body</tissue>
    </source>
</reference>
<feature type="compositionally biased region" description="Polar residues" evidence="1">
    <location>
        <begin position="35"/>
        <end position="54"/>
    </location>
</feature>
<dbReference type="EMBL" id="JBEHCU010006982">
    <property type="protein sequence ID" value="KAL1395801.1"/>
    <property type="molecule type" value="Genomic_DNA"/>
</dbReference>
<evidence type="ECO:0000256" key="1">
    <source>
        <dbReference type="SAM" id="MobiDB-lite"/>
    </source>
</evidence>
<gene>
    <name evidence="2" type="ORF">pipiens_010974</name>
</gene>